<evidence type="ECO:0000256" key="1">
    <source>
        <dbReference type="SAM" id="Coils"/>
    </source>
</evidence>
<keyword evidence="2" id="KW-0812">Transmembrane</keyword>
<evidence type="ECO:0000313" key="4">
    <source>
        <dbReference type="Proteomes" id="UP000625574"/>
    </source>
</evidence>
<protein>
    <recommendedName>
        <fullName evidence="5">CorA-like Mg2+ transporter protein</fullName>
    </recommendedName>
</protein>
<dbReference type="EMBL" id="JAEIOT010000007">
    <property type="protein sequence ID" value="MBI9000400.1"/>
    <property type="molecule type" value="Genomic_DNA"/>
</dbReference>
<reference evidence="3 4" key="1">
    <citation type="submission" date="2020-12" db="EMBL/GenBank/DDBJ databases">
        <title>Genome public.</title>
        <authorList>
            <person name="Sun Q."/>
        </authorList>
    </citation>
    <scope>NUCLEOTIDE SEQUENCE [LARGE SCALE GENOMIC DNA]</scope>
    <source>
        <strain evidence="3 4">CCM 8864</strain>
    </source>
</reference>
<evidence type="ECO:0008006" key="5">
    <source>
        <dbReference type="Google" id="ProtNLM"/>
    </source>
</evidence>
<evidence type="ECO:0000313" key="3">
    <source>
        <dbReference type="EMBL" id="MBI9000400.1"/>
    </source>
</evidence>
<feature type="transmembrane region" description="Helical" evidence="2">
    <location>
        <begin position="342"/>
        <end position="359"/>
    </location>
</feature>
<sequence>MDSINQLIPHCIGRWRLRGVELYVPRSGFAVIRYRMACKQVNEDTLAPAVAGILLDRVEEHANLQAKGVFLEHEDVDSIVRLLRDMLHSRAGINYRLNGSEPVHTYAVSCFSLVGMKKSWRDIDRCLAALQWPRKVGCTTSVDQSELPDSEELSECIRRLKLADGVVFREALDRGIEIRATWSSVVGIEYTGTSYVLLHELISCCEYRVQSTWLAAHQIAEAAWSSENSGGRFRSPAHVEFIASDFHRLVSGYRGRIGTDSPDRETRALLAVARSSEVEFEIEQAEAAIEALQHHSNLIQEKRSRSGRLLLESLALIFAASGLAGLLFPLPITREVIFSEPYLFGGWLMVIFIGIWAVWRNQW</sequence>
<gene>
    <name evidence="3" type="ORF">JDV76_05380</name>
</gene>
<organism evidence="3 4">
    <name type="scientific">Corynebacterium marambiense</name>
    <dbReference type="NCBI Taxonomy" id="2765364"/>
    <lineage>
        <taxon>Bacteria</taxon>
        <taxon>Bacillati</taxon>
        <taxon>Actinomycetota</taxon>
        <taxon>Actinomycetes</taxon>
        <taxon>Mycobacteriales</taxon>
        <taxon>Corynebacteriaceae</taxon>
        <taxon>Corynebacterium</taxon>
    </lineage>
</organism>
<keyword evidence="2" id="KW-0472">Membrane</keyword>
<name>A0ABS0VUE9_9CORY</name>
<keyword evidence="1" id="KW-0175">Coiled coil</keyword>
<dbReference type="Proteomes" id="UP000625574">
    <property type="component" value="Unassembled WGS sequence"/>
</dbReference>
<feature type="transmembrane region" description="Helical" evidence="2">
    <location>
        <begin position="309"/>
        <end position="330"/>
    </location>
</feature>
<proteinExistence type="predicted"/>
<keyword evidence="4" id="KW-1185">Reference proteome</keyword>
<evidence type="ECO:0000256" key="2">
    <source>
        <dbReference type="SAM" id="Phobius"/>
    </source>
</evidence>
<comment type="caution">
    <text evidence="3">The sequence shown here is derived from an EMBL/GenBank/DDBJ whole genome shotgun (WGS) entry which is preliminary data.</text>
</comment>
<feature type="coiled-coil region" evidence="1">
    <location>
        <begin position="275"/>
        <end position="302"/>
    </location>
</feature>
<keyword evidence="2" id="KW-1133">Transmembrane helix</keyword>
<dbReference type="RefSeq" id="WP_198735865.1">
    <property type="nucleotide sequence ID" value="NZ_JAEIOT010000007.1"/>
</dbReference>
<accession>A0ABS0VUE9</accession>